<evidence type="ECO:0000256" key="1">
    <source>
        <dbReference type="SAM" id="MobiDB-lite"/>
    </source>
</evidence>
<dbReference type="AlphaFoldDB" id="A0A0F0LBP5"/>
<protein>
    <submittedName>
        <fullName evidence="2">Uncharacterized protein</fullName>
    </submittedName>
</protein>
<sequence>MVDDKGMRANKVAVLRDAAEGFRRLAGAGTDVSANLLYADLLERRAARIAAGDDDSSGFPADTFGHSSATAEDA</sequence>
<feature type="compositionally biased region" description="Polar residues" evidence="1">
    <location>
        <begin position="65"/>
        <end position="74"/>
    </location>
</feature>
<dbReference type="RefSeq" id="WP_045278119.1">
    <property type="nucleotide sequence ID" value="NZ_JYIW01000018.1"/>
</dbReference>
<dbReference type="Proteomes" id="UP000033640">
    <property type="component" value="Unassembled WGS sequence"/>
</dbReference>
<organism evidence="2 3">
    <name type="scientific">Microbacterium oxydans</name>
    <dbReference type="NCBI Taxonomy" id="82380"/>
    <lineage>
        <taxon>Bacteria</taxon>
        <taxon>Bacillati</taxon>
        <taxon>Actinomycetota</taxon>
        <taxon>Actinomycetes</taxon>
        <taxon>Micrococcales</taxon>
        <taxon>Microbacteriaceae</taxon>
        <taxon>Microbacterium</taxon>
    </lineage>
</organism>
<accession>A0A0F0LBP5</accession>
<proteinExistence type="predicted"/>
<evidence type="ECO:0000313" key="2">
    <source>
        <dbReference type="EMBL" id="KJL30627.1"/>
    </source>
</evidence>
<comment type="caution">
    <text evidence="2">The sequence shown here is derived from an EMBL/GenBank/DDBJ whole genome shotgun (WGS) entry which is preliminary data.</text>
</comment>
<gene>
    <name evidence="2" type="ORF">RS83_00696</name>
</gene>
<evidence type="ECO:0000313" key="3">
    <source>
        <dbReference type="Proteomes" id="UP000033640"/>
    </source>
</evidence>
<dbReference type="EMBL" id="JYIW01000018">
    <property type="protein sequence ID" value="KJL30627.1"/>
    <property type="molecule type" value="Genomic_DNA"/>
</dbReference>
<reference evidence="2 3" key="1">
    <citation type="submission" date="2015-02" db="EMBL/GenBank/DDBJ databases">
        <title>Draft genome sequences of ten Microbacterium spp. with emphasis on heavy metal contaminated environments.</title>
        <authorList>
            <person name="Corretto E."/>
        </authorList>
    </citation>
    <scope>NUCLEOTIDE SEQUENCE [LARGE SCALE GENOMIC DNA]</scope>
    <source>
        <strain evidence="2 3">BEL4b</strain>
    </source>
</reference>
<dbReference type="PATRIC" id="fig|82380.11.peg.719"/>
<feature type="region of interest" description="Disordered" evidence="1">
    <location>
        <begin position="52"/>
        <end position="74"/>
    </location>
</feature>
<name>A0A0F0LBP5_9MICO</name>